<sequence>MKYVVIFKAQIQHLDTGYFQMAQTLREKALHSFNCLQFEALSENGHEIALSYWENLADIHAWHLDTEHQVAQQLGRDKWYKNFSVEICEIKKQYASDPTISH</sequence>
<comment type="caution">
    <text evidence="1">The sequence shown here is derived from an EMBL/GenBank/DDBJ whole genome shotgun (WGS) entry which is preliminary data.</text>
</comment>
<keyword evidence="2" id="KW-1185">Reference proteome</keyword>
<protein>
    <submittedName>
        <fullName evidence="1">Antibiotic biosynthesis monooxygenase</fullName>
    </submittedName>
</protein>
<dbReference type="PANTHER" id="PTHR37811:SF2">
    <property type="entry name" value="ABM DOMAIN-CONTAINING PROTEIN"/>
    <property type="match status" value="1"/>
</dbReference>
<dbReference type="PANTHER" id="PTHR37811">
    <property type="entry name" value="BLL5343 PROTEIN"/>
    <property type="match status" value="1"/>
</dbReference>
<evidence type="ECO:0000313" key="1">
    <source>
        <dbReference type="EMBL" id="RLL19652.1"/>
    </source>
</evidence>
<accession>A0ABX9TTD9</accession>
<organism evidence="1 2">
    <name type="scientific">Acinetobacter chengduensis</name>
    <dbReference type="NCBI Taxonomy" id="2420890"/>
    <lineage>
        <taxon>Bacteria</taxon>
        <taxon>Pseudomonadati</taxon>
        <taxon>Pseudomonadota</taxon>
        <taxon>Gammaproteobacteria</taxon>
        <taxon>Moraxellales</taxon>
        <taxon>Moraxellaceae</taxon>
        <taxon>Acinetobacter</taxon>
    </lineage>
</organism>
<keyword evidence="1" id="KW-0560">Oxidoreductase</keyword>
<dbReference type="SUPFAM" id="SSF54909">
    <property type="entry name" value="Dimeric alpha+beta barrel"/>
    <property type="match status" value="1"/>
</dbReference>
<dbReference type="RefSeq" id="WP_120373509.1">
    <property type="nucleotide sequence ID" value="NZ_RCHC01000016.1"/>
</dbReference>
<evidence type="ECO:0000313" key="2">
    <source>
        <dbReference type="Proteomes" id="UP000280271"/>
    </source>
</evidence>
<dbReference type="EMBL" id="RCHC01000016">
    <property type="protein sequence ID" value="RLL19652.1"/>
    <property type="molecule type" value="Genomic_DNA"/>
</dbReference>
<dbReference type="GO" id="GO:0004497">
    <property type="term" value="F:monooxygenase activity"/>
    <property type="evidence" value="ECO:0007669"/>
    <property type="project" value="UniProtKB-KW"/>
</dbReference>
<keyword evidence="1" id="KW-0503">Monooxygenase</keyword>
<dbReference type="Proteomes" id="UP000280271">
    <property type="component" value="Unassembled WGS sequence"/>
</dbReference>
<reference evidence="1 2" key="1">
    <citation type="submission" date="2018-09" db="EMBL/GenBank/DDBJ databases">
        <title>The draft genome of Acinetobacter sp. strains.</title>
        <authorList>
            <person name="Qin J."/>
            <person name="Feng Y."/>
            <person name="Zong Z."/>
        </authorList>
    </citation>
    <scope>NUCLEOTIDE SEQUENCE [LARGE SCALE GENOMIC DNA]</scope>
    <source>
        <strain evidence="1 2">WCHAc060005</strain>
    </source>
</reference>
<gene>
    <name evidence="1" type="ORF">D9K81_13670</name>
</gene>
<dbReference type="InterPro" id="IPR011008">
    <property type="entry name" value="Dimeric_a/b-barrel"/>
</dbReference>
<proteinExistence type="predicted"/>
<dbReference type="InterPro" id="IPR052936">
    <property type="entry name" value="Jasmonate_Hydroxylase-like"/>
</dbReference>
<name>A0ABX9TTD9_9GAMM</name>
<dbReference type="Gene3D" id="3.30.70.100">
    <property type="match status" value="1"/>
</dbReference>